<protein>
    <submittedName>
        <fullName evidence="2">DUF1269 domain-containing protein</fullName>
    </submittedName>
</protein>
<sequence>MRRLYFLVPDTQMAKAIVDDLLRARITWRHIHVLADHSVTLDQLPEASLLQSSDVVHALERGVALGGAAGALIGLVALVFPPAELVIAGGAVVGLTLAGAGFGAWTAAMIGISEPNARLQRFREAIQAGQILIMADVPALREQEIEEMVAQHFPKADLEGAEPTSPIFP</sequence>
<feature type="transmembrane region" description="Helical" evidence="1">
    <location>
        <begin position="86"/>
        <end position="112"/>
    </location>
</feature>
<keyword evidence="1" id="KW-0812">Transmembrane</keyword>
<dbReference type="EMBL" id="QTQX01000008">
    <property type="protein sequence ID" value="RQT29160.1"/>
    <property type="molecule type" value="Genomic_DNA"/>
</dbReference>
<accession>A0A0G3Z463</accession>
<proteinExistence type="predicted"/>
<dbReference type="InterPro" id="IPR052948">
    <property type="entry name" value="Low_temp-induced_all0457"/>
</dbReference>
<feature type="transmembrane region" description="Helical" evidence="1">
    <location>
        <begin position="62"/>
        <end position="80"/>
    </location>
</feature>
<evidence type="ECO:0000256" key="1">
    <source>
        <dbReference type="SAM" id="Phobius"/>
    </source>
</evidence>
<evidence type="ECO:0000313" key="2">
    <source>
        <dbReference type="EMBL" id="RQT29160.1"/>
    </source>
</evidence>
<keyword evidence="1" id="KW-0472">Membrane</keyword>
<accession>A0A1C8ZME0</accession>
<organism evidence="2 3">
    <name type="scientific">Burkholderia contaminans</name>
    <dbReference type="NCBI Taxonomy" id="488447"/>
    <lineage>
        <taxon>Bacteria</taxon>
        <taxon>Pseudomonadati</taxon>
        <taxon>Pseudomonadota</taxon>
        <taxon>Betaproteobacteria</taxon>
        <taxon>Burkholderiales</taxon>
        <taxon>Burkholderiaceae</taxon>
        <taxon>Burkholderia</taxon>
        <taxon>Burkholderia cepacia complex</taxon>
    </lineage>
</organism>
<dbReference type="Proteomes" id="UP000269271">
    <property type="component" value="Unassembled WGS sequence"/>
</dbReference>
<gene>
    <name evidence="2" type="ORF">DF037_14445</name>
</gene>
<dbReference type="PANTHER" id="PTHR36109">
    <property type="entry name" value="MEMBRANE PROTEIN-RELATED"/>
    <property type="match status" value="1"/>
</dbReference>
<evidence type="ECO:0000313" key="3">
    <source>
        <dbReference type="Proteomes" id="UP000269271"/>
    </source>
</evidence>
<dbReference type="AlphaFoldDB" id="A0A0G3Z463"/>
<dbReference type="PANTHER" id="PTHR36109:SF2">
    <property type="entry name" value="MEMBRANE PROTEIN"/>
    <property type="match status" value="1"/>
</dbReference>
<dbReference type="RefSeq" id="WP_046547035.1">
    <property type="nucleotide sequence ID" value="NZ_CABVQJ010000024.1"/>
</dbReference>
<dbReference type="KEGG" id="bcon:NL30_34970"/>
<reference evidence="2 3" key="1">
    <citation type="submission" date="2018-08" db="EMBL/GenBank/DDBJ databases">
        <title>Comparative analysis of Burkholderia isolates from Puerto Rico.</title>
        <authorList>
            <person name="Hall C."/>
            <person name="Sahl J."/>
            <person name="Wagner D."/>
        </authorList>
    </citation>
    <scope>NUCLEOTIDE SEQUENCE [LARGE SCALE GENOMIC DNA]</scope>
    <source>
        <strain evidence="2 3">Bp9001</strain>
    </source>
</reference>
<keyword evidence="1" id="KW-1133">Transmembrane helix</keyword>
<name>A0A0G3Z463_9BURK</name>
<comment type="caution">
    <text evidence="2">The sequence shown here is derived from an EMBL/GenBank/DDBJ whole genome shotgun (WGS) entry which is preliminary data.</text>
</comment>